<dbReference type="Proteomes" id="UP000685013">
    <property type="component" value="Chromosome 11"/>
</dbReference>
<keyword evidence="2" id="KW-1185">Reference proteome</keyword>
<reference evidence="1 2" key="1">
    <citation type="journal article" date="2021" name="Hortic Res">
        <title>The domestication of Cucurbita argyrosperma as revealed by the genome of its wild relative.</title>
        <authorList>
            <person name="Barrera-Redondo J."/>
            <person name="Sanchez-de la Vega G."/>
            <person name="Aguirre-Liguori J.A."/>
            <person name="Castellanos-Morales G."/>
            <person name="Gutierrez-Guerrero Y.T."/>
            <person name="Aguirre-Dugua X."/>
            <person name="Aguirre-Planter E."/>
            <person name="Tenaillon M.I."/>
            <person name="Lira-Saade R."/>
            <person name="Eguiarte L.E."/>
        </authorList>
    </citation>
    <scope>NUCLEOTIDE SEQUENCE [LARGE SCALE GENOMIC DNA]</scope>
    <source>
        <strain evidence="1">JBR-2021</strain>
    </source>
</reference>
<proteinExistence type="predicted"/>
<gene>
    <name evidence="1" type="ORF">SDJN03_15976</name>
</gene>
<evidence type="ECO:0000313" key="1">
    <source>
        <dbReference type="EMBL" id="KAG6587411.1"/>
    </source>
</evidence>
<feature type="non-terminal residue" evidence="1">
    <location>
        <position position="1"/>
    </location>
</feature>
<name>A0AAV6MV23_9ROSI</name>
<comment type="caution">
    <text evidence="1">The sequence shown here is derived from an EMBL/GenBank/DDBJ whole genome shotgun (WGS) entry which is preliminary data.</text>
</comment>
<accession>A0AAV6MV23</accession>
<organism evidence="1 2">
    <name type="scientific">Cucurbita argyrosperma subsp. sororia</name>
    <dbReference type="NCBI Taxonomy" id="37648"/>
    <lineage>
        <taxon>Eukaryota</taxon>
        <taxon>Viridiplantae</taxon>
        <taxon>Streptophyta</taxon>
        <taxon>Embryophyta</taxon>
        <taxon>Tracheophyta</taxon>
        <taxon>Spermatophyta</taxon>
        <taxon>Magnoliopsida</taxon>
        <taxon>eudicotyledons</taxon>
        <taxon>Gunneridae</taxon>
        <taxon>Pentapetalae</taxon>
        <taxon>rosids</taxon>
        <taxon>fabids</taxon>
        <taxon>Cucurbitales</taxon>
        <taxon>Cucurbitaceae</taxon>
        <taxon>Cucurbiteae</taxon>
        <taxon>Cucurbita</taxon>
    </lineage>
</organism>
<dbReference type="EMBL" id="JAGKQH010000011">
    <property type="protein sequence ID" value="KAG6587411.1"/>
    <property type="molecule type" value="Genomic_DNA"/>
</dbReference>
<protein>
    <submittedName>
        <fullName evidence="1">Uncharacterized protein</fullName>
    </submittedName>
</protein>
<evidence type="ECO:0000313" key="2">
    <source>
        <dbReference type="Proteomes" id="UP000685013"/>
    </source>
</evidence>
<dbReference type="AlphaFoldDB" id="A0AAV6MV23"/>
<sequence length="96" mass="10898">MVTTAGVKWERLKIHKSKWSKNHCLRNNRVTDIDNLAATLGTLDAMGSTSAVLVTTLRLCPMRQAHSCYTHLGHHVVPESHDYHKQYVSDSRTAWN</sequence>